<dbReference type="Proteomes" id="UP000719412">
    <property type="component" value="Unassembled WGS sequence"/>
</dbReference>
<keyword evidence="2" id="KW-1185">Reference proteome</keyword>
<evidence type="ECO:0000313" key="1">
    <source>
        <dbReference type="EMBL" id="KAH0816844.1"/>
    </source>
</evidence>
<comment type="caution">
    <text evidence="1">The sequence shown here is derived from an EMBL/GenBank/DDBJ whole genome shotgun (WGS) entry which is preliminary data.</text>
</comment>
<reference evidence="1" key="1">
    <citation type="journal article" date="2020" name="J Insects Food Feed">
        <title>The yellow mealworm (Tenebrio molitor) genome: a resource for the emerging insects as food and feed industry.</title>
        <authorList>
            <person name="Eriksson T."/>
            <person name="Andere A."/>
            <person name="Kelstrup H."/>
            <person name="Emery V."/>
            <person name="Picard C."/>
        </authorList>
    </citation>
    <scope>NUCLEOTIDE SEQUENCE</scope>
    <source>
        <strain evidence="1">Stoneville</strain>
        <tissue evidence="1">Whole head</tissue>
    </source>
</reference>
<sequence>MRTAPTTGSFQDSDTPVITVTLQEIRNCEAASWATCDYCGSVLSMLIDGGGKKIKRRRGCNPQHRKIHSSQTIVQDFTTVLLILSFQ</sequence>
<dbReference type="AlphaFoldDB" id="A0A8J6HLH6"/>
<name>A0A8J6HLH6_TENMO</name>
<gene>
    <name evidence="1" type="ORF">GEV33_005945</name>
</gene>
<accession>A0A8J6HLH6</accession>
<protein>
    <submittedName>
        <fullName evidence="1">Uncharacterized protein</fullName>
    </submittedName>
</protein>
<reference evidence="1" key="2">
    <citation type="submission" date="2021-08" db="EMBL/GenBank/DDBJ databases">
        <authorList>
            <person name="Eriksson T."/>
        </authorList>
    </citation>
    <scope>NUCLEOTIDE SEQUENCE</scope>
    <source>
        <strain evidence="1">Stoneville</strain>
        <tissue evidence="1">Whole head</tissue>
    </source>
</reference>
<evidence type="ECO:0000313" key="2">
    <source>
        <dbReference type="Proteomes" id="UP000719412"/>
    </source>
</evidence>
<proteinExistence type="predicted"/>
<organism evidence="1 2">
    <name type="scientific">Tenebrio molitor</name>
    <name type="common">Yellow mealworm beetle</name>
    <dbReference type="NCBI Taxonomy" id="7067"/>
    <lineage>
        <taxon>Eukaryota</taxon>
        <taxon>Metazoa</taxon>
        <taxon>Ecdysozoa</taxon>
        <taxon>Arthropoda</taxon>
        <taxon>Hexapoda</taxon>
        <taxon>Insecta</taxon>
        <taxon>Pterygota</taxon>
        <taxon>Neoptera</taxon>
        <taxon>Endopterygota</taxon>
        <taxon>Coleoptera</taxon>
        <taxon>Polyphaga</taxon>
        <taxon>Cucujiformia</taxon>
        <taxon>Tenebrionidae</taxon>
        <taxon>Tenebrio</taxon>
    </lineage>
</organism>
<dbReference type="EMBL" id="JABDTM020020837">
    <property type="protein sequence ID" value="KAH0816844.1"/>
    <property type="molecule type" value="Genomic_DNA"/>
</dbReference>